<reference evidence="1 2" key="1">
    <citation type="submission" date="2013-09" db="EMBL/GenBank/DDBJ databases">
        <title>Corchorus capsularis genome sequencing.</title>
        <authorList>
            <person name="Alam M."/>
            <person name="Haque M.S."/>
            <person name="Islam M.S."/>
            <person name="Emdad E.M."/>
            <person name="Islam M.M."/>
            <person name="Ahmed B."/>
            <person name="Halim A."/>
            <person name="Hossen Q.M.M."/>
            <person name="Hossain M.Z."/>
            <person name="Ahmed R."/>
            <person name="Khan M.M."/>
            <person name="Islam R."/>
            <person name="Rashid M.M."/>
            <person name="Khan S.A."/>
            <person name="Rahman M.S."/>
            <person name="Alam M."/>
        </authorList>
    </citation>
    <scope>NUCLEOTIDE SEQUENCE [LARGE SCALE GENOMIC DNA]</scope>
    <source>
        <strain evidence="2">cv. CVL-1</strain>
        <tissue evidence="1">Whole seedling</tissue>
    </source>
</reference>
<dbReference type="Proteomes" id="UP000188268">
    <property type="component" value="Unassembled WGS sequence"/>
</dbReference>
<evidence type="ECO:0000313" key="2">
    <source>
        <dbReference type="Proteomes" id="UP000188268"/>
    </source>
</evidence>
<evidence type="ECO:0000313" key="1">
    <source>
        <dbReference type="EMBL" id="OMO91439.1"/>
    </source>
</evidence>
<comment type="caution">
    <text evidence="1">The sequence shown here is derived from an EMBL/GenBank/DDBJ whole genome shotgun (WGS) entry which is preliminary data.</text>
</comment>
<dbReference type="EMBL" id="AWWV01008322">
    <property type="protein sequence ID" value="OMO91439.1"/>
    <property type="molecule type" value="Genomic_DNA"/>
</dbReference>
<organism evidence="1 2">
    <name type="scientific">Corchorus capsularis</name>
    <name type="common">Jute</name>
    <dbReference type="NCBI Taxonomy" id="210143"/>
    <lineage>
        <taxon>Eukaryota</taxon>
        <taxon>Viridiplantae</taxon>
        <taxon>Streptophyta</taxon>
        <taxon>Embryophyta</taxon>
        <taxon>Tracheophyta</taxon>
        <taxon>Spermatophyta</taxon>
        <taxon>Magnoliopsida</taxon>
        <taxon>eudicotyledons</taxon>
        <taxon>Gunneridae</taxon>
        <taxon>Pentapetalae</taxon>
        <taxon>rosids</taxon>
        <taxon>malvids</taxon>
        <taxon>Malvales</taxon>
        <taxon>Malvaceae</taxon>
        <taxon>Grewioideae</taxon>
        <taxon>Apeibeae</taxon>
        <taxon>Corchorus</taxon>
    </lineage>
</organism>
<dbReference type="AlphaFoldDB" id="A0A1R3J9D3"/>
<keyword evidence="2" id="KW-1185">Reference proteome</keyword>
<sequence length="27" mass="3059">MELRVGTKASLVQVKSVVKRVRGQLEF</sequence>
<name>A0A1R3J9D3_COCAP</name>
<proteinExistence type="predicted"/>
<protein>
    <submittedName>
        <fullName evidence="1">Uncharacterized protein</fullName>
    </submittedName>
</protein>
<gene>
    <name evidence="1" type="ORF">CCACVL1_07115</name>
</gene>
<accession>A0A1R3J9D3</accession>
<dbReference type="Gramene" id="OMO91439">
    <property type="protein sequence ID" value="OMO91439"/>
    <property type="gene ID" value="CCACVL1_07115"/>
</dbReference>